<dbReference type="Gene3D" id="3.40.640.10">
    <property type="entry name" value="Type I PLP-dependent aspartate aminotransferase-like (Major domain)"/>
    <property type="match status" value="1"/>
</dbReference>
<feature type="binding site" evidence="5">
    <location>
        <position position="269"/>
    </location>
    <ligand>
        <name>N(2)-acetyl-L-ornithine</name>
        <dbReference type="ChEBI" id="CHEBI:57805"/>
    </ligand>
</feature>
<keyword evidence="7" id="KW-1185">Reference proteome</keyword>
<dbReference type="PIRSF" id="PIRSF000521">
    <property type="entry name" value="Transaminase_4ab_Lys_Orn"/>
    <property type="match status" value="1"/>
</dbReference>
<dbReference type="Gene3D" id="3.90.1150.10">
    <property type="entry name" value="Aspartate Aminotransferase, domain 1"/>
    <property type="match status" value="1"/>
</dbReference>
<proteinExistence type="inferred from homology"/>
<name>A1WUZ7_HALHL</name>
<dbReference type="InterPro" id="IPR050103">
    <property type="entry name" value="Class-III_PLP-dep_AT"/>
</dbReference>
<dbReference type="CDD" id="cd00610">
    <property type="entry name" value="OAT_like"/>
    <property type="match status" value="1"/>
</dbReference>
<sequence length="389" mass="40338">MQALIPTYNRLPVAFTRGEGAWLYDEQGHAYLDGVAGIAVCGLGHSHPAIARVVAEQAQTLVHTSNLYRVPLQERLAERLCAAAGMGAAFFCNSGAEANEAAIKLARRYAAGRGITAPQIVVADGAFHGRTLGALAATGNPQAHEGFAPLPEGFLRVPYGDADAVAAVDDPAVCAVLVEPIQGEGGVQIPPADYLARLRRLCDERGWLLMLDEVQTGMGRTGTLFAFEQAGIRPDVLVLAKALGNGLPIGACLAAAEHAEILGPGSHGTTYGGNPLAARAALAVLDTLEGEDLPAAAARAGEALRARLAEGLAGVDGVREIRGRGLMVGVELAVEASALPRQALEAGLLINVTAGRVVRLVPPLTLDDDEIRQLADGVVDLVRRHLAGA</sequence>
<dbReference type="InterPro" id="IPR015421">
    <property type="entry name" value="PyrdxlP-dep_Trfase_major"/>
</dbReference>
<dbReference type="FunFam" id="3.40.640.10:FF:000004">
    <property type="entry name" value="Acetylornithine aminotransferase"/>
    <property type="match status" value="1"/>
</dbReference>
<dbReference type="Proteomes" id="UP000000647">
    <property type="component" value="Chromosome"/>
</dbReference>
<dbReference type="InterPro" id="IPR015422">
    <property type="entry name" value="PyrdxlP-dep_Trfase_small"/>
</dbReference>
<dbReference type="STRING" id="349124.Hhal_0727"/>
<dbReference type="GO" id="GO:0030170">
    <property type="term" value="F:pyridoxal phosphate binding"/>
    <property type="evidence" value="ECO:0007669"/>
    <property type="project" value="InterPro"/>
</dbReference>
<dbReference type="UniPathway" id="UPA00068">
    <property type="reaction ID" value="UER00109"/>
</dbReference>
<evidence type="ECO:0000313" key="7">
    <source>
        <dbReference type="Proteomes" id="UP000000647"/>
    </source>
</evidence>
<keyword evidence="4 5" id="KW-0663">Pyridoxal phosphate</keyword>
<gene>
    <name evidence="5" type="primary">argD</name>
    <name evidence="6" type="ordered locus">Hhal_0727</name>
</gene>
<accession>A1WUZ7</accession>
<dbReference type="SUPFAM" id="SSF53383">
    <property type="entry name" value="PLP-dependent transferases"/>
    <property type="match status" value="1"/>
</dbReference>
<dbReference type="AlphaFoldDB" id="A1WUZ7"/>
<keyword evidence="1 5" id="KW-0032">Aminotransferase</keyword>
<comment type="catalytic activity">
    <reaction evidence="5">
        <text>N(2)-acetyl-L-ornithine + 2-oxoglutarate = N-acetyl-L-glutamate 5-semialdehyde + L-glutamate</text>
        <dbReference type="Rhea" id="RHEA:18049"/>
        <dbReference type="ChEBI" id="CHEBI:16810"/>
        <dbReference type="ChEBI" id="CHEBI:29123"/>
        <dbReference type="ChEBI" id="CHEBI:29985"/>
        <dbReference type="ChEBI" id="CHEBI:57805"/>
        <dbReference type="EC" id="2.6.1.11"/>
    </reaction>
</comment>
<protein>
    <recommendedName>
        <fullName evidence="5">Acetylornithine aminotransferase</fullName>
        <shortName evidence="5">ACOAT</shortName>
        <ecNumber evidence="5">2.6.1.11</ecNumber>
    </recommendedName>
</protein>
<comment type="subunit">
    <text evidence="5">Homodimer.</text>
</comment>
<keyword evidence="2 5" id="KW-0028">Amino-acid biosynthesis</keyword>
<dbReference type="HOGENOM" id="CLU_016922_10_1_6"/>
<dbReference type="PANTHER" id="PTHR11986:SF79">
    <property type="entry name" value="ACETYLORNITHINE AMINOTRANSFERASE, MITOCHONDRIAL"/>
    <property type="match status" value="1"/>
</dbReference>
<dbReference type="InterPro" id="IPR004636">
    <property type="entry name" value="AcOrn/SuccOrn_fam"/>
</dbReference>
<dbReference type="GO" id="GO:0006526">
    <property type="term" value="P:L-arginine biosynthetic process"/>
    <property type="evidence" value="ECO:0007669"/>
    <property type="project" value="UniProtKB-UniRule"/>
</dbReference>
<dbReference type="EC" id="2.6.1.11" evidence="5"/>
<feature type="binding site" evidence="5">
    <location>
        <position position="270"/>
    </location>
    <ligand>
        <name>pyridoxal 5'-phosphate</name>
        <dbReference type="ChEBI" id="CHEBI:597326"/>
    </ligand>
</feature>
<evidence type="ECO:0000313" key="6">
    <source>
        <dbReference type="EMBL" id="ABM61509.1"/>
    </source>
</evidence>
<keyword evidence="5" id="KW-0963">Cytoplasm</keyword>
<dbReference type="NCBIfam" id="NF002325">
    <property type="entry name" value="PRK01278.1"/>
    <property type="match status" value="1"/>
</dbReference>
<comment type="subcellular location">
    <subcellularLocation>
        <location evidence="5">Cytoplasm</location>
    </subcellularLocation>
</comment>
<evidence type="ECO:0000256" key="2">
    <source>
        <dbReference type="ARBA" id="ARBA00022605"/>
    </source>
</evidence>
<dbReference type="PANTHER" id="PTHR11986">
    <property type="entry name" value="AMINOTRANSFERASE CLASS III"/>
    <property type="match status" value="1"/>
</dbReference>
<feature type="modified residue" description="N6-(pyridoxal phosphate)lysine" evidence="5">
    <location>
        <position position="241"/>
    </location>
</feature>
<comment type="pathway">
    <text evidence="5">Amino-acid biosynthesis; L-arginine biosynthesis; N(2)-acetyl-L-ornithine from L-glutamate: step 4/4.</text>
</comment>
<dbReference type="OrthoDB" id="9770449at2"/>
<feature type="binding site" evidence="5">
    <location>
        <position position="130"/>
    </location>
    <ligand>
        <name>N(2)-acetyl-L-ornithine</name>
        <dbReference type="ChEBI" id="CHEBI:57805"/>
    </ligand>
</feature>
<dbReference type="InterPro" id="IPR005814">
    <property type="entry name" value="Aminotrans_3"/>
</dbReference>
<comment type="similarity">
    <text evidence="5">Belongs to the class-III pyridoxal-phosphate-dependent aminotransferase family. ArgD subfamily.</text>
</comment>
<feature type="binding site" evidence="5">
    <location>
        <position position="127"/>
    </location>
    <ligand>
        <name>pyridoxal 5'-phosphate</name>
        <dbReference type="ChEBI" id="CHEBI:597326"/>
    </ligand>
</feature>
<evidence type="ECO:0000256" key="5">
    <source>
        <dbReference type="HAMAP-Rule" id="MF_01107"/>
    </source>
</evidence>
<dbReference type="eggNOG" id="COG4992">
    <property type="taxonomic scope" value="Bacteria"/>
</dbReference>
<dbReference type="GO" id="GO:0042802">
    <property type="term" value="F:identical protein binding"/>
    <property type="evidence" value="ECO:0007669"/>
    <property type="project" value="TreeGrafter"/>
</dbReference>
<feature type="binding site" evidence="5">
    <location>
        <begin position="212"/>
        <end position="215"/>
    </location>
    <ligand>
        <name>pyridoxal 5'-phosphate</name>
        <dbReference type="ChEBI" id="CHEBI:597326"/>
    </ligand>
</feature>
<evidence type="ECO:0000256" key="1">
    <source>
        <dbReference type="ARBA" id="ARBA00022576"/>
    </source>
</evidence>
<evidence type="ECO:0000256" key="4">
    <source>
        <dbReference type="ARBA" id="ARBA00022898"/>
    </source>
</evidence>
<dbReference type="PROSITE" id="PS00600">
    <property type="entry name" value="AA_TRANSFER_CLASS_3"/>
    <property type="match status" value="1"/>
</dbReference>
<dbReference type="InterPro" id="IPR015424">
    <property type="entry name" value="PyrdxlP-dep_Trfase"/>
</dbReference>
<keyword evidence="5" id="KW-0055">Arginine biosynthesis</keyword>
<comment type="cofactor">
    <cofactor evidence="5">
        <name>pyridoxal 5'-phosphate</name>
        <dbReference type="ChEBI" id="CHEBI:597326"/>
    </cofactor>
    <text evidence="5">Binds 1 pyridoxal phosphate per subunit.</text>
</comment>
<dbReference type="RefSeq" id="WP_011813532.1">
    <property type="nucleotide sequence ID" value="NC_008789.1"/>
</dbReference>
<dbReference type="KEGG" id="hha:Hhal_0727"/>
<dbReference type="NCBIfam" id="TIGR00707">
    <property type="entry name" value="argD"/>
    <property type="match status" value="1"/>
</dbReference>
<keyword evidence="3 5" id="KW-0808">Transferase</keyword>
<dbReference type="GO" id="GO:0005737">
    <property type="term" value="C:cytoplasm"/>
    <property type="evidence" value="ECO:0007669"/>
    <property type="project" value="UniProtKB-SubCell"/>
</dbReference>
<dbReference type="HAMAP" id="MF_01107">
    <property type="entry name" value="ArgD_aminotrans_3"/>
    <property type="match status" value="1"/>
</dbReference>
<dbReference type="Pfam" id="PF00202">
    <property type="entry name" value="Aminotran_3"/>
    <property type="match status" value="1"/>
</dbReference>
<comment type="miscellaneous">
    <text evidence="5">May also have succinyldiaminopimelate aminotransferase activity, thus carrying out the corresponding step in lysine biosynthesis.</text>
</comment>
<organism evidence="6 7">
    <name type="scientific">Halorhodospira halophila (strain DSM 244 / SL1)</name>
    <name type="common">Ectothiorhodospira halophila (strain DSM 244 / SL1)</name>
    <dbReference type="NCBI Taxonomy" id="349124"/>
    <lineage>
        <taxon>Bacteria</taxon>
        <taxon>Pseudomonadati</taxon>
        <taxon>Pseudomonadota</taxon>
        <taxon>Gammaproteobacteria</taxon>
        <taxon>Chromatiales</taxon>
        <taxon>Ectothiorhodospiraceae</taxon>
        <taxon>Halorhodospira</taxon>
    </lineage>
</organism>
<reference evidence="6 7" key="2">
    <citation type="journal article" date="2013" name="Stand. Genomic Sci.">
        <title>Complete genome sequence of Halorhodospira halophila SL1.</title>
        <authorList>
            <person name="Challacombe J.F."/>
            <person name="Majid S."/>
            <person name="Deole R."/>
            <person name="Brettin T.S."/>
            <person name="Bruce D."/>
            <person name="Delano S.F."/>
            <person name="Detter J.C."/>
            <person name="Gleasner C.D."/>
            <person name="Han C.S."/>
            <person name="Misra M."/>
            <person name="Reitenga K.G."/>
            <person name="Mikhailova N."/>
            <person name="Woyke T."/>
            <person name="Pitluck S."/>
            <person name="Nolan M."/>
            <person name="Land M.L."/>
            <person name="Saunders E."/>
            <person name="Tapia R."/>
            <person name="Lapidus A."/>
            <person name="Ivanova N."/>
            <person name="Hoff W.D."/>
        </authorList>
    </citation>
    <scope>NUCLEOTIDE SEQUENCE [LARGE SCALE GENOMIC DNA]</scope>
    <source>
        <strain evidence="7">DSM 244 / SL1</strain>
    </source>
</reference>
<dbReference type="InterPro" id="IPR049704">
    <property type="entry name" value="Aminotrans_3_PPA_site"/>
</dbReference>
<reference evidence="7" key="1">
    <citation type="submission" date="2006-12" db="EMBL/GenBank/DDBJ databases">
        <title>Complete sequence of Halorhodospira halophila SL1.</title>
        <authorList>
            <consortium name="US DOE Joint Genome Institute"/>
            <person name="Copeland A."/>
            <person name="Lucas S."/>
            <person name="Lapidus A."/>
            <person name="Barry K."/>
            <person name="Detter J.C."/>
            <person name="Glavina del Rio T."/>
            <person name="Hammon N."/>
            <person name="Israni S."/>
            <person name="Dalin E."/>
            <person name="Tice H."/>
            <person name="Pitluck S."/>
            <person name="Saunders E."/>
            <person name="Brettin T."/>
            <person name="Bruce D."/>
            <person name="Han C."/>
            <person name="Tapia R."/>
            <person name="Schmutz J."/>
            <person name="Larimer F."/>
            <person name="Land M."/>
            <person name="Hauser L."/>
            <person name="Kyrpides N."/>
            <person name="Mikhailova N."/>
            <person name="Hoff W."/>
            <person name="Richardson P."/>
        </authorList>
    </citation>
    <scope>NUCLEOTIDE SEQUENCE [LARGE SCALE GENOMIC DNA]</scope>
    <source>
        <strain evidence="7">DSM 244 / SL1</strain>
    </source>
</reference>
<feature type="binding site" evidence="5">
    <location>
        <begin position="95"/>
        <end position="96"/>
    </location>
    <ligand>
        <name>pyridoxal 5'-phosphate</name>
        <dbReference type="ChEBI" id="CHEBI:597326"/>
    </ligand>
</feature>
<dbReference type="GO" id="GO:0003992">
    <property type="term" value="F:N2-acetyl-L-ornithine:2-oxoglutarate 5-aminotransferase activity"/>
    <property type="evidence" value="ECO:0007669"/>
    <property type="project" value="UniProtKB-UniRule"/>
</dbReference>
<evidence type="ECO:0000256" key="3">
    <source>
        <dbReference type="ARBA" id="ARBA00022679"/>
    </source>
</evidence>
<dbReference type="EMBL" id="CP000544">
    <property type="protein sequence ID" value="ABM61509.1"/>
    <property type="molecule type" value="Genomic_DNA"/>
</dbReference>